<reference evidence="2" key="1">
    <citation type="submission" date="2023-03" db="EMBL/GenBank/DDBJ databases">
        <title>Massive genome expansion in bonnet fungi (Mycena s.s.) driven by repeated elements and novel gene families across ecological guilds.</title>
        <authorList>
            <consortium name="Lawrence Berkeley National Laboratory"/>
            <person name="Harder C.B."/>
            <person name="Miyauchi S."/>
            <person name="Viragh M."/>
            <person name="Kuo A."/>
            <person name="Thoen E."/>
            <person name="Andreopoulos B."/>
            <person name="Lu D."/>
            <person name="Skrede I."/>
            <person name="Drula E."/>
            <person name="Henrissat B."/>
            <person name="Morin E."/>
            <person name="Kohler A."/>
            <person name="Barry K."/>
            <person name="LaButti K."/>
            <person name="Morin E."/>
            <person name="Salamov A."/>
            <person name="Lipzen A."/>
            <person name="Mereny Z."/>
            <person name="Hegedus B."/>
            <person name="Baldrian P."/>
            <person name="Stursova M."/>
            <person name="Weitz H."/>
            <person name="Taylor A."/>
            <person name="Grigoriev I.V."/>
            <person name="Nagy L.G."/>
            <person name="Martin F."/>
            <person name="Kauserud H."/>
        </authorList>
    </citation>
    <scope>NUCLEOTIDE SEQUENCE</scope>
    <source>
        <strain evidence="2">CBHHK182m</strain>
    </source>
</reference>
<keyword evidence="3" id="KW-1185">Reference proteome</keyword>
<protein>
    <recommendedName>
        <fullName evidence="4">Secreted protein</fullName>
    </recommendedName>
</protein>
<accession>A0AAD7MJA5</accession>
<comment type="caution">
    <text evidence="2">The sequence shown here is derived from an EMBL/GenBank/DDBJ whole genome shotgun (WGS) entry which is preliminary data.</text>
</comment>
<evidence type="ECO:0008006" key="4">
    <source>
        <dbReference type="Google" id="ProtNLM"/>
    </source>
</evidence>
<evidence type="ECO:0000313" key="2">
    <source>
        <dbReference type="EMBL" id="KAJ7719915.1"/>
    </source>
</evidence>
<keyword evidence="1" id="KW-0732">Signal</keyword>
<feature type="non-terminal residue" evidence="2">
    <location>
        <position position="1"/>
    </location>
</feature>
<feature type="chain" id="PRO_5042138778" description="Secreted protein" evidence="1">
    <location>
        <begin position="24"/>
        <end position="107"/>
    </location>
</feature>
<evidence type="ECO:0000256" key="1">
    <source>
        <dbReference type="SAM" id="SignalP"/>
    </source>
</evidence>
<proteinExistence type="predicted"/>
<organism evidence="2 3">
    <name type="scientific">Mycena metata</name>
    <dbReference type="NCBI Taxonomy" id="1033252"/>
    <lineage>
        <taxon>Eukaryota</taxon>
        <taxon>Fungi</taxon>
        <taxon>Dikarya</taxon>
        <taxon>Basidiomycota</taxon>
        <taxon>Agaricomycotina</taxon>
        <taxon>Agaricomycetes</taxon>
        <taxon>Agaricomycetidae</taxon>
        <taxon>Agaricales</taxon>
        <taxon>Marasmiineae</taxon>
        <taxon>Mycenaceae</taxon>
        <taxon>Mycena</taxon>
    </lineage>
</organism>
<feature type="signal peptide" evidence="1">
    <location>
        <begin position="1"/>
        <end position="23"/>
    </location>
</feature>
<evidence type="ECO:0000313" key="3">
    <source>
        <dbReference type="Proteomes" id="UP001215598"/>
    </source>
</evidence>
<name>A0AAD7MJA5_9AGAR</name>
<sequence length="107" mass="11738">MNWSASPFSSLASLACFWNSLNAATTRGLCTMFVMVEPSETEGGMNSFRNSMTGSIPAKLCLSMFCHTNWASRFRVSLVLTEERGQISGRRIIGSPRTHSHKAMATS</sequence>
<dbReference type="AlphaFoldDB" id="A0AAD7MJA5"/>
<dbReference type="EMBL" id="JARKIB010000246">
    <property type="protein sequence ID" value="KAJ7719915.1"/>
    <property type="molecule type" value="Genomic_DNA"/>
</dbReference>
<gene>
    <name evidence="2" type="ORF">B0H16DRAFT_1605480</name>
</gene>
<dbReference type="Proteomes" id="UP001215598">
    <property type="component" value="Unassembled WGS sequence"/>
</dbReference>